<dbReference type="OrthoDB" id="8448116at2"/>
<organism evidence="1 2">
    <name type="scientific">Bordetella genomosp. 10</name>
    <dbReference type="NCBI Taxonomy" id="1416804"/>
    <lineage>
        <taxon>Bacteria</taxon>
        <taxon>Pseudomonadati</taxon>
        <taxon>Pseudomonadota</taxon>
        <taxon>Betaproteobacteria</taxon>
        <taxon>Burkholderiales</taxon>
        <taxon>Alcaligenaceae</taxon>
        <taxon>Bordetella</taxon>
    </lineage>
</organism>
<dbReference type="AlphaFoldDB" id="A0A261SJ87"/>
<evidence type="ECO:0000313" key="2">
    <source>
        <dbReference type="Proteomes" id="UP000216020"/>
    </source>
</evidence>
<sequence length="189" mass="20928">MNTSHPIMLIRHAEKPLRESRYAQDIAGAGGRHGLSSRGERRAQLLAAYFMSSEDLLRERGLCRPRFIFAAATTPRHRSTRPVDTVKPLAAALNLAVRDEFASDPPFDKAADTLCSAAAQGAVLVSWRQDTLPELARAIGARGVPDVWPESRFDMIWLLERSGGVWTLTQVPQMLLPEDSDAPIRDERG</sequence>
<gene>
    <name evidence="1" type="ORF">CAL29_03570</name>
</gene>
<protein>
    <recommendedName>
        <fullName evidence="3">Histidine phosphatase family protein</fullName>
    </recommendedName>
</protein>
<dbReference type="Proteomes" id="UP000216020">
    <property type="component" value="Unassembled WGS sequence"/>
</dbReference>
<keyword evidence="2" id="KW-1185">Reference proteome</keyword>
<evidence type="ECO:0000313" key="1">
    <source>
        <dbReference type="EMBL" id="OZI37498.1"/>
    </source>
</evidence>
<reference evidence="2" key="1">
    <citation type="submission" date="2017-05" db="EMBL/GenBank/DDBJ databases">
        <title>Complete and WGS of Bordetella genogroups.</title>
        <authorList>
            <person name="Spilker T."/>
            <person name="Lipuma J."/>
        </authorList>
    </citation>
    <scope>NUCLEOTIDE SEQUENCE [LARGE SCALE GENOMIC DNA]</scope>
    <source>
        <strain evidence="2">AU16122</strain>
    </source>
</reference>
<comment type="caution">
    <text evidence="1">The sequence shown here is derived from an EMBL/GenBank/DDBJ whole genome shotgun (WGS) entry which is preliminary data.</text>
</comment>
<proteinExistence type="predicted"/>
<dbReference type="EMBL" id="NEVM01000001">
    <property type="protein sequence ID" value="OZI37498.1"/>
    <property type="molecule type" value="Genomic_DNA"/>
</dbReference>
<evidence type="ECO:0008006" key="3">
    <source>
        <dbReference type="Google" id="ProtNLM"/>
    </source>
</evidence>
<dbReference type="RefSeq" id="WP_094851603.1">
    <property type="nucleotide sequence ID" value="NZ_NEVM01000001.1"/>
</dbReference>
<name>A0A261SJ87_9BORD</name>
<accession>A0A261SJ87</accession>